<evidence type="ECO:0000313" key="7">
    <source>
        <dbReference type="Proteomes" id="UP001054857"/>
    </source>
</evidence>
<evidence type="ECO:0008006" key="8">
    <source>
        <dbReference type="Google" id="ProtNLM"/>
    </source>
</evidence>
<dbReference type="GO" id="GO:0016121">
    <property type="term" value="P:carotene catabolic process"/>
    <property type="evidence" value="ECO:0007669"/>
    <property type="project" value="TreeGrafter"/>
</dbReference>
<feature type="region of interest" description="Disordered" evidence="5">
    <location>
        <begin position="33"/>
        <end position="75"/>
    </location>
</feature>
<evidence type="ECO:0000256" key="4">
    <source>
        <dbReference type="PIRSR" id="PIRSR604294-1"/>
    </source>
</evidence>
<evidence type="ECO:0000256" key="3">
    <source>
        <dbReference type="ARBA" id="ARBA00023004"/>
    </source>
</evidence>
<organism evidence="6 7">
    <name type="scientific">Astrephomene gubernaculifera</name>
    <dbReference type="NCBI Taxonomy" id="47775"/>
    <lineage>
        <taxon>Eukaryota</taxon>
        <taxon>Viridiplantae</taxon>
        <taxon>Chlorophyta</taxon>
        <taxon>core chlorophytes</taxon>
        <taxon>Chlorophyceae</taxon>
        <taxon>CS clade</taxon>
        <taxon>Chlamydomonadales</taxon>
        <taxon>Astrephomenaceae</taxon>
        <taxon>Astrephomene</taxon>
    </lineage>
</organism>
<keyword evidence="7" id="KW-1185">Reference proteome</keyword>
<keyword evidence="3 4" id="KW-0408">Iron</keyword>
<feature type="binding site" evidence="4">
    <location>
        <position position="332"/>
    </location>
    <ligand>
        <name>Fe cation</name>
        <dbReference type="ChEBI" id="CHEBI:24875"/>
        <note>catalytic</note>
    </ligand>
</feature>
<dbReference type="PANTHER" id="PTHR10543">
    <property type="entry name" value="BETA-CAROTENE DIOXYGENASE"/>
    <property type="match status" value="1"/>
</dbReference>
<reference evidence="6 7" key="1">
    <citation type="journal article" date="2021" name="Sci. Rep.">
        <title>Genome sequencing of the multicellular alga Astrephomene provides insights into convergent evolution of germ-soma differentiation.</title>
        <authorList>
            <person name="Yamashita S."/>
            <person name="Yamamoto K."/>
            <person name="Matsuzaki R."/>
            <person name="Suzuki S."/>
            <person name="Yamaguchi H."/>
            <person name="Hirooka S."/>
            <person name="Minakuchi Y."/>
            <person name="Miyagishima S."/>
            <person name="Kawachi M."/>
            <person name="Toyoda A."/>
            <person name="Nozaki H."/>
        </authorList>
    </citation>
    <scope>NUCLEOTIDE SEQUENCE [LARGE SCALE GENOMIC DNA]</scope>
    <source>
        <strain evidence="6 7">NIES-4017</strain>
    </source>
</reference>
<accession>A0AAD3DR32</accession>
<sequence>MDYALRTRTNSAYKVCSHRRSSRARCRNGVTATLLTDPPTTSGRGANSSAPPGERRTAGEYACPRPNPVAQDRFQSPRPVTLAMLNDVRTMFNSLLHEYAYWVDEAWVTGTIPPELHGTYYRNGPGLHVANPRYRRHTLDGDGMVFSLGFSGGRAYFRNRYVRTKGFLEEQAAGRPLLRNSFTRGAVDGSLSFNPFDLRFKNVANTNVLPWAGKLYALWEAGLPHLMDPATLDTLRESRMGGQIRTDTFAAHYRVVHEQQQQQPAAAAGPAGDGPMGQSTSSFTRSSRRLVAFSNEFSFTGGRAVFYEFDEGGRLLHESEHALPGIDIALIHDMLVTEHWYVLVVGPIRLQPTKFATQYVWGGCSIAECLVFDEKQPTRVMLFPRPGRPSGKVLSPRVLTADPFFVFHNVNGWEAEGGQLLVLDTVAWDRVSFEMELFDKDMKRLDGFVGGARTQLTRLTCDLRTGRVERRKLLQRTVEFPAIDPRVVGRPHRVAWFVGDAVNDPVHWAPPQAVMRVELDPTLSLFPSAASTIAPNHQPPLQPPCTAPGAVHGADAGAVPGVAVDAWYLPDRSFPGEPMFVPRPGSNREGEGWLLMGAHNAATERAEVLIFDAESLSSGPLATIHLPHRLPVSLHGAWDATYRGPDPGDESVPRWQELGSVRAL</sequence>
<dbReference type="GO" id="GO:0046872">
    <property type="term" value="F:metal ion binding"/>
    <property type="evidence" value="ECO:0007669"/>
    <property type="project" value="UniProtKB-KW"/>
</dbReference>
<comment type="similarity">
    <text evidence="1">Belongs to the carotenoid oxygenase family.</text>
</comment>
<dbReference type="InterPro" id="IPR004294">
    <property type="entry name" value="Carotenoid_Oase"/>
</dbReference>
<feature type="binding site" evidence="4">
    <location>
        <position position="252"/>
    </location>
    <ligand>
        <name>Fe cation</name>
        <dbReference type="ChEBI" id="CHEBI:24875"/>
        <note>catalytic</note>
    </ligand>
</feature>
<comment type="caution">
    <text evidence="6">The sequence shown here is derived from an EMBL/GenBank/DDBJ whole genome shotgun (WGS) entry which is preliminary data.</text>
</comment>
<protein>
    <recommendedName>
        <fullName evidence="8">Carotenoid oxygenase</fullName>
    </recommendedName>
</protein>
<evidence type="ECO:0000256" key="2">
    <source>
        <dbReference type="ARBA" id="ARBA00022723"/>
    </source>
</evidence>
<gene>
    <name evidence="6" type="ORF">Agub_g8073</name>
</gene>
<dbReference type="Pfam" id="PF03055">
    <property type="entry name" value="RPE65"/>
    <property type="match status" value="1"/>
</dbReference>
<feature type="compositionally biased region" description="Low complexity" evidence="5">
    <location>
        <begin position="260"/>
        <end position="270"/>
    </location>
</feature>
<keyword evidence="2 4" id="KW-0479">Metal-binding</keyword>
<dbReference type="EMBL" id="BMAR01000014">
    <property type="protein sequence ID" value="GFR46495.1"/>
    <property type="molecule type" value="Genomic_DNA"/>
</dbReference>
<name>A0AAD3DR32_9CHLO</name>
<feature type="binding site" evidence="4">
    <location>
        <position position="635"/>
    </location>
    <ligand>
        <name>Fe cation</name>
        <dbReference type="ChEBI" id="CHEBI:24875"/>
        <note>catalytic</note>
    </ligand>
</feature>
<evidence type="ECO:0000313" key="6">
    <source>
        <dbReference type="EMBL" id="GFR46495.1"/>
    </source>
</evidence>
<dbReference type="GO" id="GO:0010436">
    <property type="term" value="F:carotenoid dioxygenase activity"/>
    <property type="evidence" value="ECO:0007669"/>
    <property type="project" value="TreeGrafter"/>
</dbReference>
<comment type="cofactor">
    <cofactor evidence="4">
        <name>Fe(2+)</name>
        <dbReference type="ChEBI" id="CHEBI:29033"/>
    </cofactor>
    <text evidence="4">Binds 1 Fe(2+) ion per subunit.</text>
</comment>
<feature type="compositionally biased region" description="Polar residues" evidence="5">
    <location>
        <begin position="33"/>
        <end position="50"/>
    </location>
</feature>
<feature type="region of interest" description="Disordered" evidence="5">
    <location>
        <begin position="260"/>
        <end position="282"/>
    </location>
</feature>
<evidence type="ECO:0000256" key="5">
    <source>
        <dbReference type="SAM" id="MobiDB-lite"/>
    </source>
</evidence>
<proteinExistence type="inferred from homology"/>
<evidence type="ECO:0000256" key="1">
    <source>
        <dbReference type="ARBA" id="ARBA00006787"/>
    </source>
</evidence>
<dbReference type="AlphaFoldDB" id="A0AAD3DR32"/>
<dbReference type="PANTHER" id="PTHR10543:SF138">
    <property type="entry name" value="CAROTENOID OXYGENASE"/>
    <property type="match status" value="1"/>
</dbReference>
<dbReference type="Proteomes" id="UP001054857">
    <property type="component" value="Unassembled WGS sequence"/>
</dbReference>
<feature type="binding site" evidence="4">
    <location>
        <position position="408"/>
    </location>
    <ligand>
        <name>Fe cation</name>
        <dbReference type="ChEBI" id="CHEBI:24875"/>
        <note>catalytic</note>
    </ligand>
</feature>